<feature type="signal peptide" evidence="1">
    <location>
        <begin position="1"/>
        <end position="23"/>
    </location>
</feature>
<proteinExistence type="predicted"/>
<dbReference type="Pfam" id="PF14302">
    <property type="entry name" value="DUF4377"/>
    <property type="match status" value="1"/>
</dbReference>
<dbReference type="Proteomes" id="UP000283255">
    <property type="component" value="Unassembled WGS sequence"/>
</dbReference>
<feature type="chain" id="PRO_5019067320" evidence="1">
    <location>
        <begin position="24"/>
        <end position="110"/>
    </location>
</feature>
<keyword evidence="4" id="KW-1185">Reference proteome</keyword>
<comment type="caution">
    <text evidence="3">The sequence shown here is derived from an EMBL/GenBank/DDBJ whole genome shotgun (WGS) entry which is preliminary data.</text>
</comment>
<evidence type="ECO:0000259" key="2">
    <source>
        <dbReference type="Pfam" id="PF14302"/>
    </source>
</evidence>
<feature type="domain" description="DUF4377" evidence="2">
    <location>
        <begin position="28"/>
        <end position="103"/>
    </location>
</feature>
<dbReference type="AlphaFoldDB" id="A0A418YC21"/>
<dbReference type="PROSITE" id="PS51257">
    <property type="entry name" value="PROKAR_LIPOPROTEIN"/>
    <property type="match status" value="1"/>
</dbReference>
<accession>A0A418YC21</accession>
<dbReference type="EMBL" id="QZCH01000022">
    <property type="protein sequence ID" value="RJG42008.1"/>
    <property type="molecule type" value="Genomic_DNA"/>
</dbReference>
<evidence type="ECO:0000313" key="3">
    <source>
        <dbReference type="EMBL" id="RJG42008.1"/>
    </source>
</evidence>
<evidence type="ECO:0000256" key="1">
    <source>
        <dbReference type="SAM" id="SignalP"/>
    </source>
</evidence>
<reference evidence="3 4" key="2">
    <citation type="submission" date="2019-01" db="EMBL/GenBank/DDBJ databases">
        <title>Motilimonas pumilus sp. nov., isolated from the gut of sea cucumber (Apostichopus japonicus).</title>
        <authorList>
            <person name="Wang F.-Q."/>
            <person name="Ren L.-H."/>
            <person name="Lin Y.-W."/>
            <person name="Sun G.-H."/>
            <person name="Du Z.-J."/>
            <person name="Zhao J.-X."/>
            <person name="Liu X.-J."/>
            <person name="Liu L.-J."/>
        </authorList>
    </citation>
    <scope>NUCLEOTIDE SEQUENCE [LARGE SCALE GENOMIC DNA]</scope>
    <source>
        <strain evidence="3 4">PLHSC7-2</strain>
    </source>
</reference>
<reference evidence="3 4" key="1">
    <citation type="submission" date="2018-09" db="EMBL/GenBank/DDBJ databases">
        <authorList>
            <person name="Wang F."/>
        </authorList>
    </citation>
    <scope>NUCLEOTIDE SEQUENCE [LARGE SCALE GENOMIC DNA]</scope>
    <source>
        <strain evidence="3 4">PLHSC7-2</strain>
    </source>
</reference>
<dbReference type="OrthoDB" id="7871744at2"/>
<organism evidence="3 4">
    <name type="scientific">Motilimonas pumila</name>
    <dbReference type="NCBI Taxonomy" id="2303987"/>
    <lineage>
        <taxon>Bacteria</taxon>
        <taxon>Pseudomonadati</taxon>
        <taxon>Pseudomonadota</taxon>
        <taxon>Gammaproteobacteria</taxon>
        <taxon>Alteromonadales</taxon>
        <taxon>Alteromonadales genera incertae sedis</taxon>
        <taxon>Motilimonas</taxon>
    </lineage>
</organism>
<dbReference type="InterPro" id="IPR025485">
    <property type="entry name" value="DUF4377"/>
</dbReference>
<keyword evidence="1" id="KW-0732">Signal</keyword>
<dbReference type="RefSeq" id="WP_119911669.1">
    <property type="nucleotide sequence ID" value="NZ_QZCH01000022.1"/>
</dbReference>
<name>A0A418YC21_9GAMM</name>
<evidence type="ECO:0000313" key="4">
    <source>
        <dbReference type="Proteomes" id="UP000283255"/>
    </source>
</evidence>
<protein>
    <submittedName>
        <fullName evidence="3">DUF4377 domain-containing protein</fullName>
    </submittedName>
</protein>
<gene>
    <name evidence="3" type="ORF">D1Z90_15350</name>
</gene>
<sequence>MKLFALLPAALVLAACSSAPLTSQNLMYVNASTHECDAGAGKATCMLVKTPDTQEWQSFYGQIEGFDYQPGYQYQLQVSQQKVDNPPADASSIQYSLVKVISKLPLKRID</sequence>